<dbReference type="InterPro" id="IPR025197">
    <property type="entry name" value="DUF4116"/>
</dbReference>
<dbReference type="PROSITE" id="PS50004">
    <property type="entry name" value="C2"/>
    <property type="match status" value="1"/>
</dbReference>
<evidence type="ECO:0000256" key="1">
    <source>
        <dbReference type="SAM" id="MobiDB-lite"/>
    </source>
</evidence>
<dbReference type="SUPFAM" id="SSF49562">
    <property type="entry name" value="C2 domain (Calcium/lipid-binding domain, CaLB)"/>
    <property type="match status" value="1"/>
</dbReference>
<accession>A0ABP0PI88</accession>
<evidence type="ECO:0000313" key="3">
    <source>
        <dbReference type="EMBL" id="CAK9074435.1"/>
    </source>
</evidence>
<dbReference type="InterPro" id="IPR035892">
    <property type="entry name" value="C2_domain_sf"/>
</dbReference>
<comment type="caution">
    <text evidence="3">The sequence shown here is derived from an EMBL/GenBank/DDBJ whole genome shotgun (WGS) entry which is preliminary data.</text>
</comment>
<organism evidence="3 4">
    <name type="scientific">Durusdinium trenchii</name>
    <dbReference type="NCBI Taxonomy" id="1381693"/>
    <lineage>
        <taxon>Eukaryota</taxon>
        <taxon>Sar</taxon>
        <taxon>Alveolata</taxon>
        <taxon>Dinophyceae</taxon>
        <taxon>Suessiales</taxon>
        <taxon>Symbiodiniaceae</taxon>
        <taxon>Durusdinium</taxon>
    </lineage>
</organism>
<feature type="domain" description="C2" evidence="2">
    <location>
        <begin position="1"/>
        <end position="83"/>
    </location>
</feature>
<evidence type="ECO:0000259" key="2">
    <source>
        <dbReference type="PROSITE" id="PS50004"/>
    </source>
</evidence>
<keyword evidence="4" id="KW-1185">Reference proteome</keyword>
<protein>
    <recommendedName>
        <fullName evidence="2">C2 domain-containing protein</fullName>
    </recommendedName>
</protein>
<gene>
    <name evidence="3" type="ORF">CCMP2556_LOCUS36674</name>
</gene>
<dbReference type="Pfam" id="PF00168">
    <property type="entry name" value="C2"/>
    <property type="match status" value="1"/>
</dbReference>
<dbReference type="InterPro" id="IPR000008">
    <property type="entry name" value="C2_dom"/>
</dbReference>
<evidence type="ECO:0000313" key="4">
    <source>
        <dbReference type="Proteomes" id="UP001642484"/>
    </source>
</evidence>
<feature type="region of interest" description="Disordered" evidence="1">
    <location>
        <begin position="1"/>
        <end position="26"/>
    </location>
</feature>
<name>A0ABP0PI88_9DINO</name>
<dbReference type="EMBL" id="CAXAMN010023017">
    <property type="protein sequence ID" value="CAK9074435.1"/>
    <property type="molecule type" value="Genomic_DNA"/>
</dbReference>
<reference evidence="3 4" key="1">
    <citation type="submission" date="2024-02" db="EMBL/GenBank/DDBJ databases">
        <authorList>
            <person name="Chen Y."/>
            <person name="Shah S."/>
            <person name="Dougan E. K."/>
            <person name="Thang M."/>
            <person name="Chan C."/>
        </authorList>
    </citation>
    <scope>NUCLEOTIDE SEQUENCE [LARGE SCALE GENOMIC DNA]</scope>
</reference>
<dbReference type="Gene3D" id="2.60.40.150">
    <property type="entry name" value="C2 domain"/>
    <property type="match status" value="1"/>
</dbReference>
<proteinExistence type="predicted"/>
<dbReference type="Proteomes" id="UP001642484">
    <property type="component" value="Unassembled WGS sequence"/>
</dbReference>
<dbReference type="Pfam" id="PF13475">
    <property type="entry name" value="DUF4116"/>
    <property type="match status" value="6"/>
</dbReference>
<sequence>MLSLIPTSLGQQPQRTRSSSAREQGTNPEFRARFLAEVRNREQTHIHFRLLDQDSISHADREIGQAVLPLVDVLGESWAAVRAIALRPMDRTNAQAWAAISKTRLHVAVISEGILGRVKNEEQIQRAWDAPLPSGKSKRMAGGRHDHARTRRQVILQGPEKVDMEIGKVMKAELYHRRTLVHGRRGDGLNCKADFKGADKAVVMLAVSKSGEALQYAAKKLTGDKDVVLAAVRQRGTALQFAAKKLRADREVADRDVVEAAVAKSGCALRHASFCMKADKEVVMTAVANYGGAIDYASAALQRDKDVILAAVKQSSLALCKESIAQSADKEVILACINFHGEGLHYASQELQADKEVVLAAVKKDGWELRFAAPELRADKEVVLAAVRQRGLALAHCAKELQHDKEVVLAAMSQNGWELRYVPAAMKDKEVVLTAMAPNGDALHMAPEELRKNRDVVLTAVRQHGHALGKASVELRSDRDLVLAAVMQDGRALEYAAAELQEDEAIVFAAGRQNGLAFNHAATKFFGAPLWQEAQPFLQNLWVFRVSRLSGAFCYVVAKSDYTSERILRDVARKLGIVWWTGCHDSDDKFELLRDSTRLRLYKAHVSWWNLPESEKGTIIDLKLLVKV</sequence>